<dbReference type="EMBL" id="LR031875">
    <property type="protein sequence ID" value="VDD32137.1"/>
    <property type="molecule type" value="Genomic_DNA"/>
</dbReference>
<dbReference type="InterPro" id="IPR017088">
    <property type="entry name" value="Wax_synthase_Magnoliopsida"/>
</dbReference>
<dbReference type="PANTHER" id="PTHR31595:SF39">
    <property type="entry name" value="LONG-CHAIN-ALCOHOL O-FATTY-ACYLTRANSFERASE 5-RELATED"/>
    <property type="match status" value="1"/>
</dbReference>
<dbReference type="GO" id="GO:0008374">
    <property type="term" value="F:O-acyltransferase activity"/>
    <property type="evidence" value="ECO:0007669"/>
    <property type="project" value="InterPro"/>
</dbReference>
<keyword evidence="3" id="KW-0808">Transferase</keyword>
<evidence type="ECO:0000313" key="11">
    <source>
        <dbReference type="EMBL" id="VDD32137.1"/>
    </source>
</evidence>
<dbReference type="PANTHER" id="PTHR31595">
    <property type="entry name" value="LONG-CHAIN-ALCOHOL O-FATTY-ACYLTRANSFERASE 3-RELATED"/>
    <property type="match status" value="1"/>
</dbReference>
<evidence type="ECO:0000259" key="10">
    <source>
        <dbReference type="Pfam" id="PF13813"/>
    </source>
</evidence>
<evidence type="ECO:0000256" key="9">
    <source>
        <dbReference type="SAM" id="Phobius"/>
    </source>
</evidence>
<feature type="transmembrane region" description="Helical" evidence="9">
    <location>
        <begin position="224"/>
        <end position="248"/>
    </location>
</feature>
<feature type="transmembrane region" description="Helical" evidence="9">
    <location>
        <begin position="327"/>
        <end position="351"/>
    </location>
</feature>
<dbReference type="InterPro" id="IPR044851">
    <property type="entry name" value="Wax_synthase"/>
</dbReference>
<evidence type="ECO:0000256" key="1">
    <source>
        <dbReference type="ARBA" id="ARBA00004141"/>
    </source>
</evidence>
<comment type="similarity">
    <text evidence="2">Belongs to the wax synthase family.</text>
</comment>
<organism evidence="11">
    <name type="scientific">Brassica oleracea</name>
    <name type="common">Wild cabbage</name>
    <dbReference type="NCBI Taxonomy" id="3712"/>
    <lineage>
        <taxon>Eukaryota</taxon>
        <taxon>Viridiplantae</taxon>
        <taxon>Streptophyta</taxon>
        <taxon>Embryophyta</taxon>
        <taxon>Tracheophyta</taxon>
        <taxon>Spermatophyta</taxon>
        <taxon>Magnoliopsida</taxon>
        <taxon>eudicotyledons</taxon>
        <taxon>Gunneridae</taxon>
        <taxon>Pentapetalae</taxon>
        <taxon>rosids</taxon>
        <taxon>malvids</taxon>
        <taxon>Brassicales</taxon>
        <taxon>Brassicaceae</taxon>
        <taxon>Brassiceae</taxon>
        <taxon>Brassica</taxon>
    </lineage>
</organism>
<evidence type="ECO:0000256" key="4">
    <source>
        <dbReference type="ARBA" id="ARBA00022692"/>
    </source>
</evidence>
<keyword evidence="4 9" id="KW-0812">Transmembrane</keyword>
<feature type="transmembrane region" description="Helical" evidence="9">
    <location>
        <begin position="286"/>
        <end position="307"/>
    </location>
</feature>
<evidence type="ECO:0000256" key="8">
    <source>
        <dbReference type="ARBA" id="ARBA00023315"/>
    </source>
</evidence>
<reference evidence="11" key="1">
    <citation type="submission" date="2018-11" db="EMBL/GenBank/DDBJ databases">
        <authorList>
            <consortium name="Genoscope - CEA"/>
            <person name="William W."/>
        </authorList>
    </citation>
    <scope>NUCLEOTIDE SEQUENCE</scope>
</reference>
<gene>
    <name evidence="11" type="ORF">BOLC9T57460H</name>
</gene>
<dbReference type="Pfam" id="PF13813">
    <property type="entry name" value="MBOAT_2"/>
    <property type="match status" value="1"/>
</dbReference>
<dbReference type="InterPro" id="IPR032805">
    <property type="entry name" value="Wax_synthase_dom"/>
</dbReference>
<evidence type="ECO:0000256" key="7">
    <source>
        <dbReference type="ARBA" id="ARBA00023136"/>
    </source>
</evidence>
<feature type="transmembrane region" description="Helical" evidence="9">
    <location>
        <begin position="254"/>
        <end position="274"/>
    </location>
</feature>
<feature type="transmembrane region" description="Helical" evidence="9">
    <location>
        <begin position="142"/>
        <end position="172"/>
    </location>
</feature>
<proteinExistence type="inferred from homology"/>
<keyword evidence="8" id="KW-0012">Acyltransferase</keyword>
<dbReference type="AlphaFoldDB" id="A0A3P6DL67"/>
<feature type="transmembrane region" description="Helical" evidence="9">
    <location>
        <begin position="7"/>
        <end position="26"/>
    </location>
</feature>
<evidence type="ECO:0000256" key="5">
    <source>
        <dbReference type="ARBA" id="ARBA00022989"/>
    </source>
</evidence>
<dbReference type="GO" id="GO:0016020">
    <property type="term" value="C:membrane"/>
    <property type="evidence" value="ECO:0007669"/>
    <property type="project" value="UniProtKB-SubCell"/>
</dbReference>
<accession>A0A3P6DL67</accession>
<keyword evidence="6" id="KW-0443">Lipid metabolism</keyword>
<evidence type="ECO:0000256" key="2">
    <source>
        <dbReference type="ARBA" id="ARBA00007282"/>
    </source>
</evidence>
<comment type="subcellular location">
    <subcellularLocation>
        <location evidence="1">Membrane</location>
        <topology evidence="1">Multi-pass membrane protein</topology>
    </subcellularLocation>
</comment>
<dbReference type="GO" id="GO:0006629">
    <property type="term" value="P:lipid metabolic process"/>
    <property type="evidence" value="ECO:0007669"/>
    <property type="project" value="UniProtKB-KW"/>
</dbReference>
<sequence length="367" mass="41920">MDEELKSLIKVWISAIISISYCYYIPPRIKSGVPRLCSLCPVLALFLVLPLCFSSVHLSLITAFFLTWLANFKLILFSFDKGPLIPLPPSLSRFICFTCFPIKAQQNPKSQNHMPKLVFAIKVAIFGVLLHLYGYRKNLSPALLLALYFVHLYLEIEIILSFIKNVVCIFLGCDLEPQSNKPYLATSLQDFWGRRWNLMVPAILRPAVYAPMRRVSERRMSSAWALFPGILAAFIVSGLVHELLFFYLTREMPTWEVTMFFVLHGVCTAVELAVKKKTTVIQRWQLSPVVSRLLTVGFVIVTGGWLFTPQLIRSGVIERFTNEALLVVDFISQKLFILLGIFITSIVVDFFKKNLFEFLAEILMNYG</sequence>
<dbReference type="PIRSF" id="PIRSF037006">
    <property type="entry name" value="Wax_synthase"/>
    <property type="match status" value="1"/>
</dbReference>
<evidence type="ECO:0000256" key="3">
    <source>
        <dbReference type="ARBA" id="ARBA00022679"/>
    </source>
</evidence>
<protein>
    <recommendedName>
        <fullName evidence="10">Wax synthase domain-containing protein</fullName>
    </recommendedName>
</protein>
<keyword evidence="7 9" id="KW-0472">Membrane</keyword>
<feature type="domain" description="Wax synthase" evidence="10">
    <location>
        <begin position="176"/>
        <end position="262"/>
    </location>
</feature>
<evidence type="ECO:0000256" key="6">
    <source>
        <dbReference type="ARBA" id="ARBA00023098"/>
    </source>
</evidence>
<name>A0A3P6DL67_BRAOL</name>
<feature type="transmembrane region" description="Helical" evidence="9">
    <location>
        <begin position="117"/>
        <end position="135"/>
    </location>
</feature>
<keyword evidence="5 9" id="KW-1133">Transmembrane helix</keyword>